<keyword evidence="1" id="KW-0472">Membrane</keyword>
<proteinExistence type="predicted"/>
<feature type="transmembrane region" description="Helical" evidence="1">
    <location>
        <begin position="6"/>
        <end position="26"/>
    </location>
</feature>
<name>A0A131YDR4_RHIAP</name>
<organism evidence="2">
    <name type="scientific">Rhipicephalus appendiculatus</name>
    <name type="common">Brown ear tick</name>
    <dbReference type="NCBI Taxonomy" id="34631"/>
    <lineage>
        <taxon>Eukaryota</taxon>
        <taxon>Metazoa</taxon>
        <taxon>Ecdysozoa</taxon>
        <taxon>Arthropoda</taxon>
        <taxon>Chelicerata</taxon>
        <taxon>Arachnida</taxon>
        <taxon>Acari</taxon>
        <taxon>Parasitiformes</taxon>
        <taxon>Ixodida</taxon>
        <taxon>Ixodoidea</taxon>
        <taxon>Ixodidae</taxon>
        <taxon>Rhipicephalinae</taxon>
        <taxon>Rhipicephalus</taxon>
        <taxon>Rhipicephalus</taxon>
    </lineage>
</organism>
<dbReference type="AlphaFoldDB" id="A0A131YDR4"/>
<sequence>MTDWHMHWILFISCWLVCYGLQLAFVSAKGQHAQAENSRLSEAHLWQRHTCTCQFAKALLLFCCTTRGKLAPECIWRGI</sequence>
<reference evidence="2" key="1">
    <citation type="journal article" date="2016" name="Ticks Tick Borne Dis.">
        <title>De novo assembly and annotation of the salivary gland transcriptome of Rhipicephalus appendiculatus male and female ticks during blood feeding.</title>
        <authorList>
            <person name="de Castro M.H."/>
            <person name="de Klerk D."/>
            <person name="Pienaar R."/>
            <person name="Latif A.A."/>
            <person name="Rees D.J."/>
            <person name="Mans B.J."/>
        </authorList>
    </citation>
    <scope>NUCLEOTIDE SEQUENCE</scope>
    <source>
        <tissue evidence="2">Salivary glands</tissue>
    </source>
</reference>
<keyword evidence="1" id="KW-0812">Transmembrane</keyword>
<accession>A0A131YDR4</accession>
<dbReference type="EMBL" id="GEDV01011138">
    <property type="protein sequence ID" value="JAP77419.1"/>
    <property type="molecule type" value="Transcribed_RNA"/>
</dbReference>
<keyword evidence="1" id="KW-1133">Transmembrane helix</keyword>
<evidence type="ECO:0000256" key="1">
    <source>
        <dbReference type="SAM" id="Phobius"/>
    </source>
</evidence>
<protein>
    <submittedName>
        <fullName evidence="2">Uncharacterized protein</fullName>
    </submittedName>
</protein>
<evidence type="ECO:0000313" key="2">
    <source>
        <dbReference type="EMBL" id="JAP77419.1"/>
    </source>
</evidence>